<keyword evidence="1" id="KW-0812">Transmembrane</keyword>
<dbReference type="AlphaFoldDB" id="A0A0J1H031"/>
<feature type="transmembrane region" description="Helical" evidence="1">
    <location>
        <begin position="68"/>
        <end position="86"/>
    </location>
</feature>
<keyword evidence="3" id="KW-1185">Reference proteome</keyword>
<evidence type="ECO:0000313" key="2">
    <source>
        <dbReference type="EMBL" id="KLV05180.1"/>
    </source>
</evidence>
<protein>
    <submittedName>
        <fullName evidence="2">Uncharacterized protein</fullName>
    </submittedName>
</protein>
<accession>A0A0J1H031</accession>
<keyword evidence="1" id="KW-0472">Membrane</keyword>
<feature type="transmembrane region" description="Helical" evidence="1">
    <location>
        <begin position="31"/>
        <end position="56"/>
    </location>
</feature>
<proteinExistence type="predicted"/>
<comment type="caution">
    <text evidence="2">The sequence shown here is derived from an EMBL/GenBank/DDBJ whole genome shotgun (WGS) entry which is preliminary data.</text>
</comment>
<reference evidence="2 3" key="1">
    <citation type="submission" date="2015-05" db="EMBL/GenBank/DDBJ databases">
        <title>Photobacterium galathea sp. nov.</title>
        <authorList>
            <person name="Machado H."/>
            <person name="Gram L."/>
        </authorList>
    </citation>
    <scope>NUCLEOTIDE SEQUENCE [LARGE SCALE GENOMIC DNA]</scope>
    <source>
        <strain evidence="2 3">CGMCC 1.12159</strain>
    </source>
</reference>
<organism evidence="2 3">
    <name type="scientific">Photobacterium aquae</name>
    <dbReference type="NCBI Taxonomy" id="1195763"/>
    <lineage>
        <taxon>Bacteria</taxon>
        <taxon>Pseudomonadati</taxon>
        <taxon>Pseudomonadota</taxon>
        <taxon>Gammaproteobacteria</taxon>
        <taxon>Vibrionales</taxon>
        <taxon>Vibrionaceae</taxon>
        <taxon>Photobacterium</taxon>
    </lineage>
</organism>
<sequence length="192" mass="21997">MVLINNMNTLIKLSLCTIMILYISYEPSTGASYMMSLSVIGWFLLFSIVFLVSNVIKGIYYRIKGKPFYFSSLIPSLYVLIISAIGGNHLNDLNQSAIEYLWSEAEKIQLQCVSEGQCPISPDGWVKRNNAYKYDYVYNNTVFMMSYSATKNDFNMYIYYVLDDRYYLNGGVEHLVSRGRRVISFPVTDGCS</sequence>
<name>A0A0J1H031_9GAMM</name>
<keyword evidence="1" id="KW-1133">Transmembrane helix</keyword>
<evidence type="ECO:0000256" key="1">
    <source>
        <dbReference type="SAM" id="Phobius"/>
    </source>
</evidence>
<dbReference type="Proteomes" id="UP000036097">
    <property type="component" value="Unassembled WGS sequence"/>
</dbReference>
<dbReference type="STRING" id="1195763.ABT56_12410"/>
<dbReference type="PATRIC" id="fig|1195763.3.peg.2620"/>
<dbReference type="RefSeq" id="WP_047879195.1">
    <property type="nucleotide sequence ID" value="NZ_LDOT01000015.1"/>
</dbReference>
<feature type="transmembrane region" description="Helical" evidence="1">
    <location>
        <begin position="7"/>
        <end position="25"/>
    </location>
</feature>
<dbReference type="EMBL" id="LDOT01000015">
    <property type="protein sequence ID" value="KLV05180.1"/>
    <property type="molecule type" value="Genomic_DNA"/>
</dbReference>
<gene>
    <name evidence="2" type="ORF">ABT56_12410</name>
</gene>
<evidence type="ECO:0000313" key="3">
    <source>
        <dbReference type="Proteomes" id="UP000036097"/>
    </source>
</evidence>